<organism evidence="1">
    <name type="scientific">Deinococcus sonorensis KR-87</name>
    <dbReference type="NCBI Taxonomy" id="694439"/>
    <lineage>
        <taxon>Bacteria</taxon>
        <taxon>Thermotogati</taxon>
        <taxon>Deinococcota</taxon>
        <taxon>Deinococci</taxon>
        <taxon>Deinococcales</taxon>
        <taxon>Deinococcaceae</taxon>
        <taxon>Deinococcus</taxon>
    </lineage>
</organism>
<dbReference type="KEGG" id="dsc:ABOD76_12210"/>
<name>A0AAU7UFS6_9DEIO</name>
<protein>
    <recommendedName>
        <fullName evidence="2">DUF4132 domain-containing protein</fullName>
    </recommendedName>
</protein>
<dbReference type="RefSeq" id="WP_350245140.1">
    <property type="nucleotide sequence ID" value="NZ_CP158299.1"/>
</dbReference>
<accession>A0AAU7UFS6</accession>
<proteinExistence type="predicted"/>
<reference evidence="1" key="1">
    <citation type="submission" date="2024-06" db="EMBL/GenBank/DDBJ databases">
        <title>Draft Genome Sequence of Deinococcus sonorensis Type Strain KR-87, a Biofilm Producing Representative of the Genus Deinococcus.</title>
        <authorList>
            <person name="Boren L.S."/>
            <person name="Grosso R.A."/>
            <person name="Hugenberg-Cox A.N."/>
            <person name="Hill J.T.E."/>
            <person name="Albert C.M."/>
            <person name="Tuohy J.M."/>
        </authorList>
    </citation>
    <scope>NUCLEOTIDE SEQUENCE</scope>
    <source>
        <strain evidence="1">KR-87</strain>
    </source>
</reference>
<sequence>MADKSGKSYEAFVEYLLMRLGYANEASAKVDRQYLFGTHRLKGEMGADLLDKYSESGIAFHSTDGLPHGPWYNPDFFVLENGLPAACLHVTHWSNPRSSKYKFWRTQEEHLQYKIAFGHKFLSINLVFEAIPGNEAELITDTQKKIFLHGWDPSIGSILVGCFDATLLFPLHYWLIKEYESYLPEKLPQSPLLRRQALVDSWTKYFNADGNARAEIDLVLNLLRNGMNSDPHPRYSSNVINHLQSITRRGRERAVLAKVRSTRTRYRKGIQHAFIVREMISRLVETDADAATWNIIRGNARFRDSDWLKYLGLSVSVSQSQSVLDALQSIPIQMADRRPIFLLKIGGIEIFEWNEDFQIFISDVAVLPEDEAKALFKAMLDLFEDYRSARGMTSVLADLAEPKRISRKIQYVFDNYIGVGEKQSFVNKLSADMLTPGQNAPHQQIVLDSHNWVLDVLLSAHNLGSVQTITSRLPALFFKHVGEEINPYSYQGGPENVVARLLAGRDIGPDIRPQATMSREEFYEVIWPLIAMITWESISGIPHSDKETVIENYRYKKAMRIISSPDLEPMRKLLHNAIPGLDENAPPLRGSFNKLSTLREWSNSALTTEVSGREATSGIIIQTQAVYGAKHIADKTKEIACRLRSIHIKCNDDGLFEPEPNPGKHYLVIDGDWPLESKINLYEAGFDGIYDVSELIELSSSFKK</sequence>
<dbReference type="AlphaFoldDB" id="A0AAU7UFS6"/>
<dbReference type="EMBL" id="CP158299">
    <property type="protein sequence ID" value="XBV87033.1"/>
    <property type="molecule type" value="Genomic_DNA"/>
</dbReference>
<evidence type="ECO:0000313" key="1">
    <source>
        <dbReference type="EMBL" id="XBV87033.1"/>
    </source>
</evidence>
<evidence type="ECO:0008006" key="2">
    <source>
        <dbReference type="Google" id="ProtNLM"/>
    </source>
</evidence>
<gene>
    <name evidence="1" type="ORF">ABOD76_12210</name>
</gene>